<feature type="domain" description="ABC transmembrane type-1" evidence="12">
    <location>
        <begin position="18"/>
        <end position="206"/>
    </location>
</feature>
<dbReference type="InterPro" id="IPR000515">
    <property type="entry name" value="MetI-like"/>
</dbReference>
<dbReference type="PROSITE" id="PS50928">
    <property type="entry name" value="ABC_TM1"/>
    <property type="match status" value="1"/>
</dbReference>
<dbReference type="AlphaFoldDB" id="A0A127P8Z3"/>
<gene>
    <name evidence="13" type="primary">yecS</name>
    <name evidence="13" type="ORF">CFter6_1587</name>
</gene>
<keyword evidence="7 11" id="KW-0812">Transmembrane</keyword>
<dbReference type="PATRIC" id="fig|158899.10.peg.1596"/>
<dbReference type="InterPro" id="IPR010065">
    <property type="entry name" value="AA_ABC_transptr_permease_3TM"/>
</dbReference>
<sequence length="220" mass="23880">MELLDLLQQAAPTLLRGVGYTLVFAVASMLGGLLLGFPLAIARILPARLARWPASVYVSLMRGTPLLVQIFVIYYGLPSIGISFSPLTAGILALSLNAGAYLSESLRGAILGVHKGQWAASYSIGLNYWQTLRHIVIPQAIRIAVPSMSNTLISLIKDTSLVSVITVTELMLATKEIIAVTFRPLPLYLAAAAIYWCLSLCFERLQSRLEDKLGQAHKSN</sequence>
<dbReference type="PANTHER" id="PTHR30614">
    <property type="entry name" value="MEMBRANE COMPONENT OF AMINO ACID ABC TRANSPORTER"/>
    <property type="match status" value="1"/>
</dbReference>
<dbReference type="EMBL" id="CP013232">
    <property type="protein sequence ID" value="AMO94289.1"/>
    <property type="molecule type" value="Genomic_DNA"/>
</dbReference>
<keyword evidence="8" id="KW-0029">Amino-acid transport</keyword>
<evidence type="ECO:0000256" key="8">
    <source>
        <dbReference type="ARBA" id="ARBA00022970"/>
    </source>
</evidence>
<evidence type="ECO:0000256" key="11">
    <source>
        <dbReference type="RuleBase" id="RU363032"/>
    </source>
</evidence>
<dbReference type="OrthoDB" id="7026155at2"/>
<dbReference type="InterPro" id="IPR035906">
    <property type="entry name" value="MetI-like_sf"/>
</dbReference>
<comment type="similarity">
    <text evidence="3">Belongs to the binding-protein-dependent transport system permease family. HisMQ subfamily.</text>
</comment>
<evidence type="ECO:0000256" key="4">
    <source>
        <dbReference type="ARBA" id="ARBA00016506"/>
    </source>
</evidence>
<keyword evidence="10 11" id="KW-0472">Membrane</keyword>
<dbReference type="FunFam" id="1.10.3720.10:FF:000033">
    <property type="entry name" value="Polar amino acid ABC transporter permease"/>
    <property type="match status" value="1"/>
</dbReference>
<evidence type="ECO:0000256" key="9">
    <source>
        <dbReference type="ARBA" id="ARBA00022989"/>
    </source>
</evidence>
<feature type="transmembrane region" description="Helical" evidence="11">
    <location>
        <begin position="20"/>
        <end position="42"/>
    </location>
</feature>
<evidence type="ECO:0000256" key="7">
    <source>
        <dbReference type="ARBA" id="ARBA00022692"/>
    </source>
</evidence>
<dbReference type="GO" id="GO:0015184">
    <property type="term" value="F:L-cystine transmembrane transporter activity"/>
    <property type="evidence" value="ECO:0007669"/>
    <property type="project" value="TreeGrafter"/>
</dbReference>
<dbReference type="PANTHER" id="PTHR30614:SF0">
    <property type="entry name" value="L-CYSTINE TRANSPORT SYSTEM PERMEASE PROTEIN TCYL"/>
    <property type="match status" value="1"/>
</dbReference>
<dbReference type="Proteomes" id="UP000072421">
    <property type="component" value="Chromosome"/>
</dbReference>
<evidence type="ECO:0000313" key="14">
    <source>
        <dbReference type="Proteomes" id="UP000072421"/>
    </source>
</evidence>
<dbReference type="Gene3D" id="1.10.3720.10">
    <property type="entry name" value="MetI-like"/>
    <property type="match status" value="1"/>
</dbReference>
<evidence type="ECO:0000256" key="10">
    <source>
        <dbReference type="ARBA" id="ARBA00023136"/>
    </source>
</evidence>
<comment type="subcellular location">
    <subcellularLocation>
        <location evidence="2">Cell inner membrane</location>
        <topology evidence="2">Multi-pass membrane protein</topology>
    </subcellularLocation>
    <subcellularLocation>
        <location evidence="11">Cell membrane</location>
        <topology evidence="11">Multi-pass membrane protein</topology>
    </subcellularLocation>
</comment>
<proteinExistence type="inferred from homology"/>
<dbReference type="NCBIfam" id="TIGR01726">
    <property type="entry name" value="HEQRo_perm_3TM"/>
    <property type="match status" value="1"/>
</dbReference>
<dbReference type="Pfam" id="PF00528">
    <property type="entry name" value="BPD_transp_1"/>
    <property type="match status" value="1"/>
</dbReference>
<evidence type="ECO:0000259" key="12">
    <source>
        <dbReference type="PROSITE" id="PS50928"/>
    </source>
</evidence>
<dbReference type="GO" id="GO:0043190">
    <property type="term" value="C:ATP-binding cassette (ABC) transporter complex"/>
    <property type="evidence" value="ECO:0007669"/>
    <property type="project" value="InterPro"/>
</dbReference>
<dbReference type="RefSeq" id="WP_061539380.1">
    <property type="nucleotide sequence ID" value="NZ_CP013232.1"/>
</dbReference>
<evidence type="ECO:0000313" key="13">
    <source>
        <dbReference type="EMBL" id="AMO94289.1"/>
    </source>
</evidence>
<dbReference type="SUPFAM" id="SSF161098">
    <property type="entry name" value="MetI-like"/>
    <property type="match status" value="1"/>
</dbReference>
<organism evidence="13">
    <name type="scientific">Collimonas fungivorans</name>
    <dbReference type="NCBI Taxonomy" id="158899"/>
    <lineage>
        <taxon>Bacteria</taxon>
        <taxon>Pseudomonadati</taxon>
        <taxon>Pseudomonadota</taxon>
        <taxon>Betaproteobacteria</taxon>
        <taxon>Burkholderiales</taxon>
        <taxon>Oxalobacteraceae</taxon>
        <taxon>Collimonas</taxon>
    </lineage>
</organism>
<evidence type="ECO:0000256" key="5">
    <source>
        <dbReference type="ARBA" id="ARBA00022448"/>
    </source>
</evidence>
<name>A0A127P8Z3_9BURK</name>
<accession>A0A127P8Z3</accession>
<dbReference type="CDD" id="cd06261">
    <property type="entry name" value="TM_PBP2"/>
    <property type="match status" value="1"/>
</dbReference>
<evidence type="ECO:0000256" key="3">
    <source>
        <dbReference type="ARBA" id="ARBA00010072"/>
    </source>
</evidence>
<reference evidence="13 14" key="1">
    <citation type="submission" date="2015-11" db="EMBL/GenBank/DDBJ databases">
        <title>Exploring the genomic traits of fungus-feeding bacterial genus Collimonas.</title>
        <authorList>
            <person name="Song C."/>
            <person name="Schmidt R."/>
            <person name="de Jager V."/>
            <person name="Krzyzanowska D."/>
            <person name="Jongedijk E."/>
            <person name="Cankar K."/>
            <person name="Beekwilder J."/>
            <person name="van Veen A."/>
            <person name="de Boer W."/>
            <person name="van Veen J.A."/>
            <person name="Garbeva P."/>
        </authorList>
    </citation>
    <scope>NUCLEOTIDE SEQUENCE [LARGE SCALE GENOMIC DNA]</scope>
    <source>
        <strain evidence="13 14">Ter6</strain>
    </source>
</reference>
<keyword evidence="6" id="KW-1003">Cell membrane</keyword>
<dbReference type="InterPro" id="IPR043429">
    <property type="entry name" value="ArtM/GltK/GlnP/TcyL/YhdX-like"/>
</dbReference>
<evidence type="ECO:0000256" key="1">
    <source>
        <dbReference type="ARBA" id="ARBA00003159"/>
    </source>
</evidence>
<comment type="function">
    <text evidence="1">Part of the binding-protein-dependent transport system for glutamine; probably responsible for the translocation of the substrate across the membrane.</text>
</comment>
<keyword evidence="9 11" id="KW-1133">Transmembrane helix</keyword>
<evidence type="ECO:0000256" key="6">
    <source>
        <dbReference type="ARBA" id="ARBA00022475"/>
    </source>
</evidence>
<protein>
    <recommendedName>
        <fullName evidence="4">Putative glutamine transport system permease protein GlnP</fullName>
    </recommendedName>
</protein>
<feature type="transmembrane region" description="Helical" evidence="11">
    <location>
        <begin position="185"/>
        <end position="202"/>
    </location>
</feature>
<keyword evidence="5 11" id="KW-0813">Transport</keyword>
<evidence type="ECO:0000256" key="2">
    <source>
        <dbReference type="ARBA" id="ARBA00004429"/>
    </source>
</evidence>